<organism evidence="10 11">
    <name type="scientific">Brotaphodocola catenula</name>
    <dbReference type="NCBI Taxonomy" id="2885361"/>
    <lineage>
        <taxon>Bacteria</taxon>
        <taxon>Bacillati</taxon>
        <taxon>Bacillota</taxon>
        <taxon>Clostridia</taxon>
        <taxon>Lachnospirales</taxon>
        <taxon>Lachnospiraceae</taxon>
        <taxon>Brotaphodocola</taxon>
    </lineage>
</organism>
<evidence type="ECO:0000256" key="1">
    <source>
        <dbReference type="ARBA" id="ARBA00022490"/>
    </source>
</evidence>
<dbReference type="SUPFAM" id="SSF53633">
    <property type="entry name" value="Carbamate kinase-like"/>
    <property type="match status" value="1"/>
</dbReference>
<dbReference type="EMBL" id="JAJEPU010000050">
    <property type="protein sequence ID" value="MCC2165767.1"/>
    <property type="molecule type" value="Genomic_DNA"/>
</dbReference>
<protein>
    <recommendedName>
        <fullName evidence="8">Glutamate 5-kinase</fullName>
        <ecNumber evidence="8">2.7.2.11</ecNumber>
    </recommendedName>
    <alternativeName>
        <fullName evidence="8">Gamma-glutamyl kinase</fullName>
        <shortName evidence="8">GK</shortName>
    </alternativeName>
</protein>
<keyword evidence="11" id="KW-1185">Reference proteome</keyword>
<name>A0AAE3DL08_9FIRM</name>
<comment type="function">
    <text evidence="8">Catalyzes the transfer of a phosphate group to glutamate to form L-glutamate 5-phosphate.</text>
</comment>
<dbReference type="InterPro" id="IPR036393">
    <property type="entry name" value="AceGlu_kinase-like_sf"/>
</dbReference>
<dbReference type="Proteomes" id="UP001198962">
    <property type="component" value="Unassembled WGS sequence"/>
</dbReference>
<comment type="catalytic activity">
    <reaction evidence="8">
        <text>L-glutamate + ATP = L-glutamyl 5-phosphate + ADP</text>
        <dbReference type="Rhea" id="RHEA:14877"/>
        <dbReference type="ChEBI" id="CHEBI:29985"/>
        <dbReference type="ChEBI" id="CHEBI:30616"/>
        <dbReference type="ChEBI" id="CHEBI:58274"/>
        <dbReference type="ChEBI" id="CHEBI:456216"/>
        <dbReference type="EC" id="2.7.2.11"/>
    </reaction>
</comment>
<dbReference type="GO" id="GO:0005829">
    <property type="term" value="C:cytosol"/>
    <property type="evidence" value="ECO:0007669"/>
    <property type="project" value="TreeGrafter"/>
</dbReference>
<dbReference type="InterPro" id="IPR019797">
    <property type="entry name" value="Glutamate_5-kinase_CS"/>
</dbReference>
<keyword evidence="4 8" id="KW-0808">Transferase</keyword>
<evidence type="ECO:0000256" key="2">
    <source>
        <dbReference type="ARBA" id="ARBA00022605"/>
    </source>
</evidence>
<dbReference type="PIRSF" id="PIRSF000729">
    <property type="entry name" value="GK"/>
    <property type="match status" value="1"/>
</dbReference>
<evidence type="ECO:0000259" key="9">
    <source>
        <dbReference type="Pfam" id="PF00696"/>
    </source>
</evidence>
<dbReference type="InterPro" id="IPR041739">
    <property type="entry name" value="G5K_ProB"/>
</dbReference>
<evidence type="ECO:0000256" key="4">
    <source>
        <dbReference type="ARBA" id="ARBA00022679"/>
    </source>
</evidence>
<dbReference type="EC" id="2.7.2.11" evidence="8"/>
<comment type="caution">
    <text evidence="8">Lacks conserved residue(s) required for the propagation of feature annotation.</text>
</comment>
<evidence type="ECO:0000256" key="5">
    <source>
        <dbReference type="ARBA" id="ARBA00022741"/>
    </source>
</evidence>
<gene>
    <name evidence="8 10" type="primary">proB</name>
    <name evidence="10" type="ORF">LKD32_12955</name>
</gene>
<comment type="subcellular location">
    <subcellularLocation>
        <location evidence="8">Cytoplasm</location>
    </subcellularLocation>
</comment>
<dbReference type="InterPro" id="IPR005715">
    <property type="entry name" value="Glu_5kinase/COase_Synthase"/>
</dbReference>
<dbReference type="FunFam" id="3.40.1160.10:FF:000018">
    <property type="entry name" value="Glutamate 5-kinase"/>
    <property type="match status" value="1"/>
</dbReference>
<dbReference type="PRINTS" id="PR00474">
    <property type="entry name" value="GLU5KINASE"/>
</dbReference>
<evidence type="ECO:0000256" key="7">
    <source>
        <dbReference type="ARBA" id="ARBA00022840"/>
    </source>
</evidence>
<reference evidence="10" key="1">
    <citation type="submission" date="2021-10" db="EMBL/GenBank/DDBJ databases">
        <title>Anaerobic single-cell dispensing facilitates the cultivation of human gut bacteria.</title>
        <authorList>
            <person name="Afrizal A."/>
        </authorList>
    </citation>
    <scope>NUCLEOTIDE SEQUENCE</scope>
    <source>
        <strain evidence="10">CLA-AA-H274</strain>
    </source>
</reference>
<proteinExistence type="inferred from homology"/>
<dbReference type="NCBIfam" id="TIGR01027">
    <property type="entry name" value="proB"/>
    <property type="match status" value="1"/>
</dbReference>
<feature type="binding site" evidence="8">
    <location>
        <position position="149"/>
    </location>
    <ligand>
        <name>substrate</name>
    </ligand>
</feature>
<dbReference type="GO" id="GO:0055129">
    <property type="term" value="P:L-proline biosynthetic process"/>
    <property type="evidence" value="ECO:0007669"/>
    <property type="project" value="UniProtKB-UniRule"/>
</dbReference>
<keyword evidence="5 8" id="KW-0547">Nucleotide-binding</keyword>
<dbReference type="HAMAP" id="MF_00456">
    <property type="entry name" value="ProB"/>
    <property type="match status" value="1"/>
</dbReference>
<accession>A0AAE3DL08</accession>
<keyword evidence="3 8" id="KW-0641">Proline biosynthesis</keyword>
<evidence type="ECO:0000256" key="3">
    <source>
        <dbReference type="ARBA" id="ARBA00022650"/>
    </source>
</evidence>
<evidence type="ECO:0000313" key="10">
    <source>
        <dbReference type="EMBL" id="MCC2165767.1"/>
    </source>
</evidence>
<dbReference type="AlphaFoldDB" id="A0AAE3DL08"/>
<dbReference type="InterPro" id="IPR001057">
    <property type="entry name" value="Glu/AcGlu_kinase"/>
</dbReference>
<keyword evidence="6 8" id="KW-0418">Kinase</keyword>
<keyword evidence="7 8" id="KW-0067">ATP-binding</keyword>
<feature type="binding site" evidence="8">
    <location>
        <position position="161"/>
    </location>
    <ligand>
        <name>substrate</name>
    </ligand>
</feature>
<dbReference type="Pfam" id="PF00696">
    <property type="entry name" value="AA_kinase"/>
    <property type="match status" value="1"/>
</dbReference>
<keyword evidence="1 8" id="KW-0963">Cytoplasm</keyword>
<feature type="binding site" evidence="8">
    <location>
        <begin position="181"/>
        <end position="182"/>
    </location>
    <ligand>
        <name>ATP</name>
        <dbReference type="ChEBI" id="CHEBI:30616"/>
    </ligand>
</feature>
<comment type="caution">
    <text evidence="10">The sequence shown here is derived from an EMBL/GenBank/DDBJ whole genome shotgun (WGS) entry which is preliminary data.</text>
</comment>
<evidence type="ECO:0000256" key="8">
    <source>
        <dbReference type="HAMAP-Rule" id="MF_00456"/>
    </source>
</evidence>
<dbReference type="PANTHER" id="PTHR43654">
    <property type="entry name" value="GLUTAMATE 5-KINASE"/>
    <property type="match status" value="1"/>
</dbReference>
<dbReference type="PROSITE" id="PS00902">
    <property type="entry name" value="GLUTAMATE_5_KINASE"/>
    <property type="match status" value="1"/>
</dbReference>
<dbReference type="GO" id="GO:0004349">
    <property type="term" value="F:glutamate 5-kinase activity"/>
    <property type="evidence" value="ECO:0007669"/>
    <property type="project" value="UniProtKB-UniRule"/>
</dbReference>
<sequence>MTESERQMREKLKGKKRIVIKIGSSSLTHPETGELNLYKIEKLVRIICDLKGEGRDVVLVSSGAIAAGRQALGGQKRPTTISEKQAYAAVGQARLMMVYQRLFSEYNSIAAQVLMTKDTMTNDASRYNAQNTFDELLNLGAVPIVNENDTVSTHEIQFGDNDRLSAVVSALIGADLLILLSDIDGLYTDDPRKNPDAKFVSFIPEINEELMGMGKDSSGSDVGTGGMTAKLVAARIATDSGCDMVIANASDVMVIHDIVNGEPRGSLFLAHPNLDFDLMDYMNSKY</sequence>
<keyword evidence="2 8" id="KW-0028">Amino-acid biosynthesis</keyword>
<comment type="similarity">
    <text evidence="8">Belongs to the glutamate 5-kinase family.</text>
</comment>
<feature type="binding site" evidence="8">
    <location>
        <position position="21"/>
    </location>
    <ligand>
        <name>ATP</name>
        <dbReference type="ChEBI" id="CHEBI:30616"/>
    </ligand>
</feature>
<dbReference type="InterPro" id="IPR011529">
    <property type="entry name" value="Glu_5kinase"/>
</dbReference>
<dbReference type="PANTHER" id="PTHR43654:SF1">
    <property type="entry name" value="ISOPENTENYL PHOSPHATE KINASE"/>
    <property type="match status" value="1"/>
</dbReference>
<comment type="pathway">
    <text evidence="8">Amino-acid biosynthesis; L-proline biosynthesis; L-glutamate 5-semialdehyde from L-glutamate: step 1/2.</text>
</comment>
<dbReference type="InterPro" id="IPR001048">
    <property type="entry name" value="Asp/Glu/Uridylate_kinase"/>
</dbReference>
<feature type="binding site" evidence="8">
    <location>
        <position position="62"/>
    </location>
    <ligand>
        <name>substrate</name>
    </ligand>
</feature>
<evidence type="ECO:0000256" key="6">
    <source>
        <dbReference type="ARBA" id="ARBA00022777"/>
    </source>
</evidence>
<dbReference type="Gene3D" id="3.40.1160.10">
    <property type="entry name" value="Acetylglutamate kinase-like"/>
    <property type="match status" value="1"/>
</dbReference>
<feature type="domain" description="Aspartate/glutamate/uridylate kinase" evidence="9">
    <location>
        <begin position="16"/>
        <end position="248"/>
    </location>
</feature>
<dbReference type="CDD" id="cd04242">
    <property type="entry name" value="AAK_G5K_ProB"/>
    <property type="match status" value="1"/>
</dbReference>
<dbReference type="GO" id="GO:0005524">
    <property type="term" value="F:ATP binding"/>
    <property type="evidence" value="ECO:0007669"/>
    <property type="project" value="UniProtKB-KW"/>
</dbReference>
<evidence type="ECO:0000313" key="11">
    <source>
        <dbReference type="Proteomes" id="UP001198962"/>
    </source>
</evidence>